<dbReference type="Proteomes" id="UP000601736">
    <property type="component" value="Unassembled WGS sequence"/>
</dbReference>
<protein>
    <submittedName>
        <fullName evidence="1">Uncharacterized protein</fullName>
    </submittedName>
</protein>
<sequence length="382" mass="43606">MSQKKIDYHKTVVLIAPHGEPGKRVRLAKTIRIIKNQYHRDIAYWGWKRTPDETLGAHLEGIVESNVLLKGGGFRSALTRFYYLAWMLRVFLAVLWHAPQRVYCLGLETALPVWVASRLRRRIRYVFDDADRLVLLWNLPNPIEKMITALERKVSRDAITHIVPTLARYDYRTSKLYEIANVPEKNQVEEAISIAKPKQDNRLHVYINGWLNKSRGLELIDRAAEILEEKGCGDIIFNVAIGRMADTPSNFLKRCNVNHLGYLTHTASLAQYIANDVVITFYDPMIRINRYALPNKWGDAIVMGTPVILNEGIETAAPLMAAGMAFTVPFDDPDALVKLLLDLQHDHSQLVRARAAITNIKGDYKPFDEAIIPVMTNFLEHQ</sequence>
<accession>A0A8H8YWR4</accession>
<evidence type="ECO:0000313" key="1">
    <source>
        <dbReference type="EMBL" id="CAE6483299.1"/>
    </source>
</evidence>
<dbReference type="EMBL" id="CAJNAP010000001">
    <property type="protein sequence ID" value="CAE6483299.1"/>
    <property type="molecule type" value="Genomic_DNA"/>
</dbReference>
<organism evidence="1 2">
    <name type="scientific">Nitrosomonas nitrosa</name>
    <dbReference type="NCBI Taxonomy" id="52442"/>
    <lineage>
        <taxon>Bacteria</taxon>
        <taxon>Pseudomonadati</taxon>
        <taxon>Pseudomonadota</taxon>
        <taxon>Betaproteobacteria</taxon>
        <taxon>Nitrosomonadales</taxon>
        <taxon>Nitrosomonadaceae</taxon>
        <taxon>Nitrosomonas</taxon>
    </lineage>
</organism>
<dbReference type="RefSeq" id="WP_204799144.1">
    <property type="nucleotide sequence ID" value="NZ_CAJNAP010000001.1"/>
</dbReference>
<dbReference type="SUPFAM" id="SSF53756">
    <property type="entry name" value="UDP-Glycosyltransferase/glycogen phosphorylase"/>
    <property type="match status" value="1"/>
</dbReference>
<comment type="caution">
    <text evidence="1">The sequence shown here is derived from an EMBL/GenBank/DDBJ whole genome shotgun (WGS) entry which is preliminary data.</text>
</comment>
<evidence type="ECO:0000313" key="2">
    <source>
        <dbReference type="Proteomes" id="UP000601736"/>
    </source>
</evidence>
<gene>
    <name evidence="1" type="ORF">NMYAN_10060</name>
</gene>
<name>A0A8H8YWR4_9PROT</name>
<dbReference type="Gene3D" id="3.40.50.2000">
    <property type="entry name" value="Glycogen Phosphorylase B"/>
    <property type="match status" value="1"/>
</dbReference>
<proteinExistence type="predicted"/>
<reference evidence="1" key="1">
    <citation type="submission" date="2021-02" db="EMBL/GenBank/DDBJ databases">
        <authorList>
            <person name="Han P."/>
        </authorList>
    </citation>
    <scope>NUCLEOTIDE SEQUENCE</scope>
    <source>
        <strain evidence="1">Nitrosomonas nitrosa 18-3D</strain>
    </source>
</reference>
<dbReference type="AlphaFoldDB" id="A0A8H8YWR4"/>